<evidence type="ECO:0000259" key="10">
    <source>
        <dbReference type="PROSITE" id="PS50119"/>
    </source>
</evidence>
<dbReference type="Proteomes" id="UP000250235">
    <property type="component" value="Unassembled WGS sequence"/>
</dbReference>
<evidence type="ECO:0000256" key="3">
    <source>
        <dbReference type="ARBA" id="ARBA00022737"/>
    </source>
</evidence>
<dbReference type="AlphaFoldDB" id="A0A2Z7B3Q8"/>
<dbReference type="InterPro" id="IPR000315">
    <property type="entry name" value="Znf_B-box"/>
</dbReference>
<dbReference type="GO" id="GO:0006355">
    <property type="term" value="P:regulation of DNA-templated transcription"/>
    <property type="evidence" value="ECO:0007669"/>
    <property type="project" value="TreeGrafter"/>
</dbReference>
<keyword evidence="6" id="KW-0805">Transcription regulation</keyword>
<evidence type="ECO:0000256" key="6">
    <source>
        <dbReference type="ARBA" id="ARBA00023015"/>
    </source>
</evidence>
<name>A0A2Z7B3Q8_9LAMI</name>
<evidence type="ECO:0000313" key="12">
    <source>
        <dbReference type="Proteomes" id="UP000250235"/>
    </source>
</evidence>
<keyword evidence="8" id="KW-0539">Nucleus</keyword>
<proteinExistence type="predicted"/>
<organism evidence="11 12">
    <name type="scientific">Dorcoceras hygrometricum</name>
    <dbReference type="NCBI Taxonomy" id="472368"/>
    <lineage>
        <taxon>Eukaryota</taxon>
        <taxon>Viridiplantae</taxon>
        <taxon>Streptophyta</taxon>
        <taxon>Embryophyta</taxon>
        <taxon>Tracheophyta</taxon>
        <taxon>Spermatophyta</taxon>
        <taxon>Magnoliopsida</taxon>
        <taxon>eudicotyledons</taxon>
        <taxon>Gunneridae</taxon>
        <taxon>Pentapetalae</taxon>
        <taxon>asterids</taxon>
        <taxon>lamiids</taxon>
        <taxon>Lamiales</taxon>
        <taxon>Gesneriaceae</taxon>
        <taxon>Didymocarpoideae</taxon>
        <taxon>Trichosporeae</taxon>
        <taxon>Loxocarpinae</taxon>
        <taxon>Dorcoceras</taxon>
    </lineage>
</organism>
<dbReference type="PANTHER" id="PTHR31832">
    <property type="entry name" value="B-BOX ZINC FINGER PROTEIN 22"/>
    <property type="match status" value="1"/>
</dbReference>
<dbReference type="OrthoDB" id="153872at2759"/>
<dbReference type="PANTHER" id="PTHR31832:SF87">
    <property type="entry name" value="B-BOX ZINC FINGER PROTEIN 20"/>
    <property type="match status" value="1"/>
</dbReference>
<dbReference type="EMBL" id="KV011783">
    <property type="protein sequence ID" value="KZV26197.1"/>
    <property type="molecule type" value="Genomic_DNA"/>
</dbReference>
<dbReference type="GO" id="GO:0009640">
    <property type="term" value="P:photomorphogenesis"/>
    <property type="evidence" value="ECO:0007669"/>
    <property type="project" value="TreeGrafter"/>
</dbReference>
<keyword evidence="12" id="KW-1185">Reference proteome</keyword>
<dbReference type="GO" id="GO:0005634">
    <property type="term" value="C:nucleus"/>
    <property type="evidence" value="ECO:0007669"/>
    <property type="project" value="UniProtKB-SubCell"/>
</dbReference>
<evidence type="ECO:0000256" key="7">
    <source>
        <dbReference type="ARBA" id="ARBA00023163"/>
    </source>
</evidence>
<keyword evidence="5" id="KW-0862">Zinc</keyword>
<evidence type="ECO:0000256" key="1">
    <source>
        <dbReference type="ARBA" id="ARBA00004123"/>
    </source>
</evidence>
<dbReference type="CDD" id="cd19821">
    <property type="entry name" value="Bbox1_BBX-like"/>
    <property type="match status" value="1"/>
</dbReference>
<dbReference type="InterPro" id="IPR051979">
    <property type="entry name" value="B-box_zinc_finger"/>
</dbReference>
<accession>A0A2Z7B3Q8</accession>
<feature type="domain" description="B box-type" evidence="10">
    <location>
        <begin position="1"/>
        <end position="46"/>
    </location>
</feature>
<protein>
    <submittedName>
        <fullName evidence="11">B-box zinc finger family protein isoform 1</fullName>
    </submittedName>
</protein>
<keyword evidence="3" id="KW-0677">Repeat</keyword>
<evidence type="ECO:0000256" key="5">
    <source>
        <dbReference type="ARBA" id="ARBA00022833"/>
    </source>
</evidence>
<comment type="subcellular location">
    <subcellularLocation>
        <location evidence="1">Nucleus</location>
    </subcellularLocation>
</comment>
<dbReference type="SMART" id="SM00336">
    <property type="entry name" value="BBOX"/>
    <property type="match status" value="1"/>
</dbReference>
<evidence type="ECO:0000256" key="8">
    <source>
        <dbReference type="ARBA" id="ARBA00023242"/>
    </source>
</evidence>
<evidence type="ECO:0000256" key="2">
    <source>
        <dbReference type="ARBA" id="ARBA00022723"/>
    </source>
</evidence>
<sequence length="139" mass="15833">MKIQCDECGREACVFCTADEAALCQNCDTRIHNANKISRKHPRFSLQHPLSKESPGCDVCQVTKDTILGKEGRYCFVKKTGLYFVECVIFQYTEPMSTPGITAGFSHRSQDFACRRSSCHIPSQTWTRNRHQEFSNHGH</sequence>
<gene>
    <name evidence="11" type="ORF">F511_28543</name>
</gene>
<evidence type="ECO:0000256" key="4">
    <source>
        <dbReference type="ARBA" id="ARBA00022771"/>
    </source>
</evidence>
<keyword evidence="4 9" id="KW-0863">Zinc-finger</keyword>
<dbReference type="Pfam" id="PF00643">
    <property type="entry name" value="zf-B_box"/>
    <property type="match status" value="1"/>
</dbReference>
<evidence type="ECO:0000313" key="11">
    <source>
        <dbReference type="EMBL" id="KZV26197.1"/>
    </source>
</evidence>
<reference evidence="11 12" key="1">
    <citation type="journal article" date="2015" name="Proc. Natl. Acad. Sci. U.S.A.">
        <title>The resurrection genome of Boea hygrometrica: A blueprint for survival of dehydration.</title>
        <authorList>
            <person name="Xiao L."/>
            <person name="Yang G."/>
            <person name="Zhang L."/>
            <person name="Yang X."/>
            <person name="Zhao S."/>
            <person name="Ji Z."/>
            <person name="Zhou Q."/>
            <person name="Hu M."/>
            <person name="Wang Y."/>
            <person name="Chen M."/>
            <person name="Xu Y."/>
            <person name="Jin H."/>
            <person name="Xiao X."/>
            <person name="Hu G."/>
            <person name="Bao F."/>
            <person name="Hu Y."/>
            <person name="Wan P."/>
            <person name="Li L."/>
            <person name="Deng X."/>
            <person name="Kuang T."/>
            <person name="Xiang C."/>
            <person name="Zhu J.K."/>
            <person name="Oliver M.J."/>
            <person name="He Y."/>
        </authorList>
    </citation>
    <scope>NUCLEOTIDE SEQUENCE [LARGE SCALE GENOMIC DNA]</scope>
    <source>
        <strain evidence="12">cv. XS01</strain>
    </source>
</reference>
<dbReference type="PROSITE" id="PS50119">
    <property type="entry name" value="ZF_BBOX"/>
    <property type="match status" value="1"/>
</dbReference>
<dbReference type="GO" id="GO:0008270">
    <property type="term" value="F:zinc ion binding"/>
    <property type="evidence" value="ECO:0007669"/>
    <property type="project" value="UniProtKB-KW"/>
</dbReference>
<evidence type="ECO:0000256" key="9">
    <source>
        <dbReference type="PROSITE-ProRule" id="PRU00024"/>
    </source>
</evidence>
<dbReference type="InterPro" id="IPR049808">
    <property type="entry name" value="CONSTANS-like_Bbox1"/>
</dbReference>
<keyword evidence="2" id="KW-0479">Metal-binding</keyword>
<keyword evidence="7" id="KW-0804">Transcription</keyword>